<evidence type="ECO:0000313" key="2">
    <source>
        <dbReference type="EMBL" id="MBH1788468.1"/>
    </source>
</evidence>
<sequence>MTKLIEDQSELVKWVNDQDGDLDLAVAFWGHDASAFLGLKKARRRVRIVLEISQGATNIKEVRKLLKMPQVEVKSYERLHAKAYISASEVIVGSANASAGGLGIVGFENKHWKELGIQTRSTEVIQRAKSWFEDLWLSAEQINSSELDRVERIQKARAKLTLPMDGKAKDIFDSFKHHPEEWKDHNIWITVVTSGLSEEQKALLKERQNEQSEGAVYAYAEWPAIPKDATIISFTWYTGEGFEADAPLIYRTPSVAQKGMMQYVFPTELPGYGIGGLSKWEAATQKARDANPSRWKKQHGLRMPLREFIEKHS</sequence>
<gene>
    <name evidence="2" type="ORF">I5V89_01135</name>
</gene>
<dbReference type="Proteomes" id="UP000634179">
    <property type="component" value="Unassembled WGS sequence"/>
</dbReference>
<dbReference type="EMBL" id="JADUOV010000001">
    <property type="protein sequence ID" value="MBH1788468.1"/>
    <property type="molecule type" value="Genomic_DNA"/>
</dbReference>
<name>A0AA41CGF4_STEMA</name>
<dbReference type="AlphaFoldDB" id="A0AA41CGF4"/>
<reference evidence="2" key="1">
    <citation type="submission" date="2020-11" db="EMBL/GenBank/DDBJ databases">
        <title>Enhanced detection system for hospital associated transmission using whole genome sequencing surveillance.</title>
        <authorList>
            <person name="Harrison L.H."/>
            <person name="Van Tyne D."/>
            <person name="Marsh J.W."/>
            <person name="Griffith M.P."/>
            <person name="Snyder D.J."/>
            <person name="Cooper V.S."/>
            <person name="Mustapha M."/>
        </authorList>
    </citation>
    <scope>NUCLEOTIDE SEQUENCE</scope>
    <source>
        <strain evidence="2">STEN00053</strain>
    </source>
</reference>
<proteinExistence type="predicted"/>
<dbReference type="RefSeq" id="WP_049404877.1">
    <property type="nucleotide sequence ID" value="NZ_JAAAFF010000010.1"/>
</dbReference>
<dbReference type="Pfam" id="PF13091">
    <property type="entry name" value="PLDc_2"/>
    <property type="match status" value="1"/>
</dbReference>
<dbReference type="SUPFAM" id="SSF56024">
    <property type="entry name" value="Phospholipase D/nuclease"/>
    <property type="match status" value="1"/>
</dbReference>
<evidence type="ECO:0000259" key="1">
    <source>
        <dbReference type="Pfam" id="PF13091"/>
    </source>
</evidence>
<evidence type="ECO:0000313" key="3">
    <source>
        <dbReference type="Proteomes" id="UP000634179"/>
    </source>
</evidence>
<dbReference type="CDD" id="cd09117">
    <property type="entry name" value="PLDc_Bfil_DEXD_like"/>
    <property type="match status" value="1"/>
</dbReference>
<dbReference type="Gene3D" id="3.30.870.10">
    <property type="entry name" value="Endonuclease Chain A"/>
    <property type="match status" value="1"/>
</dbReference>
<feature type="domain" description="Phospholipase D-like" evidence="1">
    <location>
        <begin position="40"/>
        <end position="136"/>
    </location>
</feature>
<comment type="caution">
    <text evidence="2">The sequence shown here is derived from an EMBL/GenBank/DDBJ whole genome shotgun (WGS) entry which is preliminary data.</text>
</comment>
<protein>
    <submittedName>
        <fullName evidence="2">Phospholipase D family protein</fullName>
    </submittedName>
</protein>
<accession>A0AA41CGF4</accession>
<dbReference type="InterPro" id="IPR025202">
    <property type="entry name" value="PLD-like_dom"/>
</dbReference>
<organism evidence="2 3">
    <name type="scientific">Stenotrophomonas maltophilia</name>
    <name type="common">Pseudomonas maltophilia</name>
    <name type="synonym">Xanthomonas maltophilia</name>
    <dbReference type="NCBI Taxonomy" id="40324"/>
    <lineage>
        <taxon>Bacteria</taxon>
        <taxon>Pseudomonadati</taxon>
        <taxon>Pseudomonadota</taxon>
        <taxon>Gammaproteobacteria</taxon>
        <taxon>Lysobacterales</taxon>
        <taxon>Lysobacteraceae</taxon>
        <taxon>Stenotrophomonas</taxon>
        <taxon>Stenotrophomonas maltophilia group</taxon>
    </lineage>
</organism>